<protein>
    <submittedName>
        <fullName evidence="2">YciC protein</fullName>
    </submittedName>
</protein>
<feature type="transmembrane region" description="Helical" evidence="1">
    <location>
        <begin position="681"/>
        <end position="701"/>
    </location>
</feature>
<keyword evidence="1" id="KW-0812">Transmembrane</keyword>
<reference evidence="2" key="1">
    <citation type="submission" date="2021-02" db="EMBL/GenBank/DDBJ databases">
        <authorList>
            <person name="Dougan E. K."/>
            <person name="Rhodes N."/>
            <person name="Thang M."/>
            <person name="Chan C."/>
        </authorList>
    </citation>
    <scope>NUCLEOTIDE SEQUENCE</scope>
</reference>
<name>A0A812QVL6_SYMPI</name>
<organism evidence="2 3">
    <name type="scientific">Symbiodinium pilosum</name>
    <name type="common">Dinoflagellate</name>
    <dbReference type="NCBI Taxonomy" id="2952"/>
    <lineage>
        <taxon>Eukaryota</taxon>
        <taxon>Sar</taxon>
        <taxon>Alveolata</taxon>
        <taxon>Dinophyceae</taxon>
        <taxon>Suessiales</taxon>
        <taxon>Symbiodiniaceae</taxon>
        <taxon>Symbiodinium</taxon>
    </lineage>
</organism>
<keyword evidence="3" id="KW-1185">Reference proteome</keyword>
<keyword evidence="1" id="KW-0472">Membrane</keyword>
<evidence type="ECO:0000313" key="3">
    <source>
        <dbReference type="Proteomes" id="UP000649617"/>
    </source>
</evidence>
<proteinExistence type="predicted"/>
<comment type="caution">
    <text evidence="2">The sequence shown here is derived from an EMBL/GenBank/DDBJ whole genome shotgun (WGS) entry which is preliminary data.</text>
</comment>
<dbReference type="AlphaFoldDB" id="A0A812QVL6"/>
<evidence type="ECO:0000313" key="2">
    <source>
        <dbReference type="EMBL" id="CAE7406525.1"/>
    </source>
</evidence>
<sequence>MYDVLWVTPQDSPLHDFRAIAMGSADANFEVWQGGKAEQIQRWVQADRAIVAAHHHVSGFSGIFTLKHTIDRFPQAEFYQNLQSPELHWLHVGLAAMVGESAADPAQLCSRAEWQCKNFTWQSPSCRHDPTHCVGQVLHEYSHYTQGILEQQIANNNLSLSVAYLTSTSKEAQIWEAYASRRDLLFQHYYPSAGVEGVPASNLVPVQFPPAKYGCNTTQSMVPNGRFACHLEGQPLISLISPALQASPEAAYFAAHFSLDKEDYEKLFQAWKDVGSDPQRAACKWLKEAGKSRWGRWIRFMRPVRMIQEFPPTNGCFPTCYTFLLLTLGTAFIFRKPDFPEKVTRRLRRLAAPRESELDASHFHDLEKAVQDQASFLPAAFPSKWALCSRMEFVQVKMALLREMSFRSFLRDEHNFCRANGEATIPPPAYSGYRQYCHTPGEVLVYFLTSGLVRMSLSAITYACATGVVGALLAEVRSTIERNKQLDPLMDAEGWYELFLANLQRVTGIMDEFKFLPTFFITYMIGQDVSRWLQWLRTMFSVQGRLHDVTLVVASSYRKLNDPAAGKVQRQRLFRWYRYLNSIHYLAYFKLDSRVGRSPEQVVLELRSVGLLTDAEGQQLLFASTKLRDTLVSWLGTLWHADLECDSVQAADTETFMRKICDLRSILASLADMPDMQTSQLMRVMMIVVTNILLALALVGYPTKMYAETEQCFQFWPLVASCLYFICFRGMLRVMFVLDKGPFFPNGDCVNVDALLVDKENEPLWSQNLSGAVACASRDDAFAQGLAQHGRRQSVCPHLTSNASLNRLSSTALAKYETHATGMPPVLPGLIAPTPPTSTVLAGLTQWQPAWWRCICEVQRTSACSASSSGMVHTPNASANSVMRCHCAPQPFGPSLARPARGASGVSRAWGWTRRRVEVCESALQRFLTSAAKTRPTMDAGSMKLFPIRILSRIAAAQIFHEGGPDSVIMAACRSSQVRSAHGRMHMLIFALMAHSGSVVVYAATRRGLPHDEATLRHHDCARVKGGVVWGNQSAFMHRYASINQRPHQQPCWPPPPDRARVMRGGTHKRRDQVFAAADKKLDDLSFFHNAKDTELKVKDDHEATKQERDVSERCGGQKMFVGLWSVQRADVLVRRGVVFKRAWVQVR</sequence>
<gene>
    <name evidence="2" type="primary">yciC</name>
    <name evidence="2" type="ORF">SPIL2461_LOCUS10029</name>
</gene>
<feature type="transmembrane region" description="Helical" evidence="1">
    <location>
        <begin position="713"/>
        <end position="732"/>
    </location>
</feature>
<dbReference type="EMBL" id="CAJNIZ010018113">
    <property type="protein sequence ID" value="CAE7406525.1"/>
    <property type="molecule type" value="Genomic_DNA"/>
</dbReference>
<dbReference type="Proteomes" id="UP000649617">
    <property type="component" value="Unassembled WGS sequence"/>
</dbReference>
<accession>A0A812QVL6</accession>
<evidence type="ECO:0000256" key="1">
    <source>
        <dbReference type="SAM" id="Phobius"/>
    </source>
</evidence>
<keyword evidence="1" id="KW-1133">Transmembrane helix</keyword>
<dbReference type="OrthoDB" id="439532at2759"/>